<dbReference type="EMBL" id="JAVFKD010000004">
    <property type="protein sequence ID" value="KAK5994822.1"/>
    <property type="molecule type" value="Genomic_DNA"/>
</dbReference>
<feature type="region of interest" description="Disordered" evidence="1">
    <location>
        <begin position="1"/>
        <end position="45"/>
    </location>
</feature>
<comment type="caution">
    <text evidence="2">The sequence shown here is derived from an EMBL/GenBank/DDBJ whole genome shotgun (WGS) entry which is preliminary data.</text>
</comment>
<evidence type="ECO:0000313" key="3">
    <source>
        <dbReference type="Proteomes" id="UP001338125"/>
    </source>
</evidence>
<dbReference type="Proteomes" id="UP001338125">
    <property type="component" value="Unassembled WGS sequence"/>
</dbReference>
<sequence>MSAQINSPESFGDEIKPGLTLREKVEPTPDEKPSDPYRRKTRGKQEMDEVAHVMGSVASLRFPQAAALQKVHTRVCQVCSDAYDLCGFDARWIRVNRQTWLAMVASKRITR</sequence>
<protein>
    <submittedName>
        <fullName evidence="2">Uncharacterized protein</fullName>
    </submittedName>
</protein>
<keyword evidence="3" id="KW-1185">Reference proteome</keyword>
<feature type="compositionally biased region" description="Basic and acidic residues" evidence="1">
    <location>
        <begin position="13"/>
        <end position="45"/>
    </location>
</feature>
<gene>
    <name evidence="2" type="ORF">PT974_03206</name>
</gene>
<accession>A0ABR0SRM1</accession>
<organism evidence="2 3">
    <name type="scientific">Cladobotryum mycophilum</name>
    <dbReference type="NCBI Taxonomy" id="491253"/>
    <lineage>
        <taxon>Eukaryota</taxon>
        <taxon>Fungi</taxon>
        <taxon>Dikarya</taxon>
        <taxon>Ascomycota</taxon>
        <taxon>Pezizomycotina</taxon>
        <taxon>Sordariomycetes</taxon>
        <taxon>Hypocreomycetidae</taxon>
        <taxon>Hypocreales</taxon>
        <taxon>Hypocreaceae</taxon>
        <taxon>Cladobotryum</taxon>
    </lineage>
</organism>
<evidence type="ECO:0000256" key="1">
    <source>
        <dbReference type="SAM" id="MobiDB-lite"/>
    </source>
</evidence>
<reference evidence="2 3" key="1">
    <citation type="submission" date="2024-01" db="EMBL/GenBank/DDBJ databases">
        <title>Complete genome of Cladobotryum mycophilum ATHUM6906.</title>
        <authorList>
            <person name="Christinaki A.C."/>
            <person name="Myridakis A.I."/>
            <person name="Kouvelis V.N."/>
        </authorList>
    </citation>
    <scope>NUCLEOTIDE SEQUENCE [LARGE SCALE GENOMIC DNA]</scope>
    <source>
        <strain evidence="2 3">ATHUM6906</strain>
    </source>
</reference>
<name>A0ABR0SRM1_9HYPO</name>
<evidence type="ECO:0000313" key="2">
    <source>
        <dbReference type="EMBL" id="KAK5994822.1"/>
    </source>
</evidence>
<proteinExistence type="predicted"/>